<evidence type="ECO:0000259" key="6">
    <source>
        <dbReference type="PROSITE" id="PS51935"/>
    </source>
</evidence>
<organism evidence="7 8">
    <name type="scientific">Lactobacillus crispatus</name>
    <dbReference type="NCBI Taxonomy" id="47770"/>
    <lineage>
        <taxon>Bacteria</taxon>
        <taxon>Bacillati</taxon>
        <taxon>Bacillota</taxon>
        <taxon>Bacilli</taxon>
        <taxon>Lactobacillales</taxon>
        <taxon>Lactobacillaceae</taxon>
        <taxon>Lactobacillus</taxon>
    </lineage>
</organism>
<gene>
    <name evidence="7" type="ORF">AEL95_06825</name>
</gene>
<evidence type="ECO:0000256" key="3">
    <source>
        <dbReference type="ARBA" id="ARBA00022801"/>
    </source>
</evidence>
<dbReference type="PANTHER" id="PTHR47359">
    <property type="entry name" value="PEPTIDOGLYCAN DL-ENDOPEPTIDASE CWLO"/>
    <property type="match status" value="1"/>
</dbReference>
<feature type="domain" description="NlpC/P60" evidence="6">
    <location>
        <begin position="242"/>
        <end position="380"/>
    </location>
</feature>
<dbReference type="InterPro" id="IPR038765">
    <property type="entry name" value="Papain-like_cys_pep_sf"/>
</dbReference>
<dbReference type="Pfam" id="PF00877">
    <property type="entry name" value="NLPC_P60"/>
    <property type="match status" value="1"/>
</dbReference>
<evidence type="ECO:0000256" key="2">
    <source>
        <dbReference type="ARBA" id="ARBA00022670"/>
    </source>
</evidence>
<feature type="chain" id="PRO_5007134023" evidence="5">
    <location>
        <begin position="31"/>
        <end position="380"/>
    </location>
</feature>
<keyword evidence="3" id="KW-0378">Hydrolase</keyword>
<dbReference type="Pfam" id="PF01471">
    <property type="entry name" value="PG_binding_1"/>
    <property type="match status" value="1"/>
</dbReference>
<dbReference type="SUPFAM" id="SSF47090">
    <property type="entry name" value="PGBD-like"/>
    <property type="match status" value="1"/>
</dbReference>
<dbReference type="Gene3D" id="1.10.101.10">
    <property type="entry name" value="PGBD-like superfamily/PGBD"/>
    <property type="match status" value="1"/>
</dbReference>
<dbReference type="InterPro" id="IPR002477">
    <property type="entry name" value="Peptidoglycan-bd-like"/>
</dbReference>
<dbReference type="PANTHER" id="PTHR47359:SF3">
    <property type="entry name" value="NLP_P60 DOMAIN-CONTAINING PROTEIN-RELATED"/>
    <property type="match status" value="1"/>
</dbReference>
<dbReference type="EMBL" id="LJGP01000024">
    <property type="protein sequence ID" value="KWU03547.1"/>
    <property type="molecule type" value="Genomic_DNA"/>
</dbReference>
<dbReference type="InterPro" id="IPR036366">
    <property type="entry name" value="PGBDSf"/>
</dbReference>
<evidence type="ECO:0000256" key="4">
    <source>
        <dbReference type="ARBA" id="ARBA00022807"/>
    </source>
</evidence>
<protein>
    <submittedName>
        <fullName evidence="7">Peptidase</fullName>
    </submittedName>
</protein>
<reference evidence="7 8" key="1">
    <citation type="journal article" date="2016" name="Microbiology (Mosc.)">
        <title>Comparison of Lactobacillus crispatus isolates from Lactobacillus-dominated vaginal microbiomes with isolates from microbiomes containing bacterial vaginosis-associated bacteria.</title>
        <authorList>
            <person name="Abdelmaksoud A.A."/>
            <person name="Koparde V.N."/>
            <person name="Sheth N.U."/>
            <person name="Serrano M.G."/>
            <person name="Glascock A.L."/>
            <person name="Fettweis J.M."/>
            <person name="Strauss Iii J.F."/>
            <person name="Buck G.A."/>
            <person name="Jefferson K.K."/>
        </authorList>
    </citation>
    <scope>NUCLEOTIDE SEQUENCE [LARGE SCALE GENOMIC DNA]</scope>
    <source>
        <strain evidence="7 8">VMC3</strain>
    </source>
</reference>
<name>A0A109DDQ7_9LACO</name>
<dbReference type="AlphaFoldDB" id="A0A109DDQ7"/>
<dbReference type="InterPro" id="IPR044081">
    <property type="entry name" value="DUF5776"/>
</dbReference>
<evidence type="ECO:0000256" key="5">
    <source>
        <dbReference type="SAM" id="SignalP"/>
    </source>
</evidence>
<dbReference type="PATRIC" id="fig|47770.28.peg.799"/>
<evidence type="ECO:0000256" key="1">
    <source>
        <dbReference type="ARBA" id="ARBA00007074"/>
    </source>
</evidence>
<comment type="caution">
    <text evidence="7">The sequence shown here is derived from an EMBL/GenBank/DDBJ whole genome shotgun (WGS) entry which is preliminary data.</text>
</comment>
<dbReference type="GO" id="GO:0008234">
    <property type="term" value="F:cysteine-type peptidase activity"/>
    <property type="evidence" value="ECO:0007669"/>
    <property type="project" value="UniProtKB-KW"/>
</dbReference>
<dbReference type="PROSITE" id="PS51935">
    <property type="entry name" value="NLPC_P60"/>
    <property type="match status" value="1"/>
</dbReference>
<dbReference type="InterPro" id="IPR036365">
    <property type="entry name" value="PGBD-like_sf"/>
</dbReference>
<keyword evidence="4" id="KW-0788">Thiol protease</keyword>
<dbReference type="RefSeq" id="WP_060462183.1">
    <property type="nucleotide sequence ID" value="NZ_LJGP01000024.1"/>
</dbReference>
<evidence type="ECO:0000313" key="7">
    <source>
        <dbReference type="EMBL" id="KWU03547.1"/>
    </source>
</evidence>
<feature type="signal peptide" evidence="5">
    <location>
        <begin position="1"/>
        <end position="30"/>
    </location>
</feature>
<dbReference type="GO" id="GO:0006508">
    <property type="term" value="P:proteolysis"/>
    <property type="evidence" value="ECO:0007669"/>
    <property type="project" value="UniProtKB-KW"/>
</dbReference>
<dbReference type="Proteomes" id="UP000067598">
    <property type="component" value="Unassembled WGS sequence"/>
</dbReference>
<dbReference type="Pfam" id="PF19087">
    <property type="entry name" value="DUF5776"/>
    <property type="match status" value="1"/>
</dbReference>
<sequence length="380" mass="42369">MEDVGMRKRWTAAVIAALVAVSTAATTVKADDTNTTANTNETQVTATSDQTNSDSDKVTYNKADYLSANPKLVRIKHAATAYKDAALTKSAQSVKAGSHFLISRIVKSDNQVPILKTSDGLYLPAKKSLVTKVIAYQNPKGYHQVHYTQVKPYGKVGYNLYRGYEGIKTWKVMHRVGTWAGTNYYNQATYNAVKNFQRSHHLPATGNVNLATWEKMGFSKKSWYSIDSYVAPLKAYAWQGRKAHIEAMINQAYKYMGKPWLAGCSTSPSYGVDCSGLVMQGLYAGGISPVPTSSIGHAHPGNEWNSRNLWADKHLKRVPYSQRQRGDLVFYYQPGTHTIWHVAIYLGNNRVIESWPPRVMVQPIVNSQRNVIAGIKRPFI</sequence>
<comment type="similarity">
    <text evidence="1">Belongs to the peptidase C40 family.</text>
</comment>
<proteinExistence type="inferred from homology"/>
<dbReference type="SUPFAM" id="SSF54001">
    <property type="entry name" value="Cysteine proteinases"/>
    <property type="match status" value="1"/>
</dbReference>
<keyword evidence="2" id="KW-0645">Protease</keyword>
<accession>A0A109DDQ7</accession>
<evidence type="ECO:0000313" key="8">
    <source>
        <dbReference type="Proteomes" id="UP000067598"/>
    </source>
</evidence>
<dbReference type="InterPro" id="IPR051794">
    <property type="entry name" value="PG_Endopeptidase_C40"/>
</dbReference>
<dbReference type="Gene3D" id="3.90.1720.10">
    <property type="entry name" value="endopeptidase domain like (from Nostoc punctiforme)"/>
    <property type="match status" value="1"/>
</dbReference>
<keyword evidence="5" id="KW-0732">Signal</keyword>
<dbReference type="InterPro" id="IPR000064">
    <property type="entry name" value="NLP_P60_dom"/>
</dbReference>